<proteinExistence type="predicted"/>
<accession>W0FIW7</accession>
<evidence type="ECO:0000256" key="1">
    <source>
        <dbReference type="SAM" id="SignalP"/>
    </source>
</evidence>
<evidence type="ECO:0000313" key="2">
    <source>
        <dbReference type="EMBL" id="AHF24783.1"/>
    </source>
</evidence>
<organism evidence="2">
    <name type="scientific">uncultured bacterium Contig1495</name>
    <dbReference type="NCBI Taxonomy" id="1393440"/>
    <lineage>
        <taxon>Bacteria</taxon>
        <taxon>environmental samples</taxon>
    </lineage>
</organism>
<dbReference type="AlphaFoldDB" id="W0FIW7"/>
<protein>
    <submittedName>
        <fullName evidence="2">Uncharacterized protein</fullName>
    </submittedName>
</protein>
<keyword evidence="1" id="KW-0732">Signal</keyword>
<feature type="chain" id="PRO_5004788370" evidence="1">
    <location>
        <begin position="26"/>
        <end position="387"/>
    </location>
</feature>
<sequence length="387" mass="42651">MRFFRTIHRIVCLAVALLVFISAGAAEEAYEIGNEGLDLTETISVHYPVVSGGTDEALTEQINTLIREKCRIEYYLTRMVSLLSGGSLEVEWKGGILGDVFSSAVSADGAVESSRPGYEWTAVSVDLRDGHEITFAELFTDEVAARETIEAYLEETVAPDLNAYLQSGEVTPLPDHFWLEQTGLTLLYPVEQLSTLSDRAGDIRIGWNVLKDVLDMSENSIPVRIGLLDAVTLTAQGAEKLRTAAAEGVMTDIPAKIGDSIQELTDRYHQRMDWDGIENGRLFALEGGCFRGVYLITDNLTKGWENSVVQGIRMDQGCLWGLCPGETLRTEWLEVLGEPDGTVEVSEESAEANRLIPGNCDYYHCGDYLLQLYSDEEGALVSVMLTE</sequence>
<name>W0FIW7_9BACT</name>
<reference evidence="2" key="1">
    <citation type="journal article" date="2013" name="PLoS ONE">
        <title>Metagenomic insights into the carbohydrate-active enzymes carried by the microorganisms adhering to solid digesta in the rumen of cows.</title>
        <authorList>
            <person name="Wang L."/>
            <person name="Hatem A."/>
            <person name="Catalyurek U.V."/>
            <person name="Morrison M."/>
            <person name="Yu Z."/>
        </authorList>
    </citation>
    <scope>NUCLEOTIDE SEQUENCE</scope>
</reference>
<dbReference type="EMBL" id="KC246805">
    <property type="protein sequence ID" value="AHF24783.1"/>
    <property type="molecule type" value="Genomic_DNA"/>
</dbReference>
<feature type="signal peptide" evidence="1">
    <location>
        <begin position="1"/>
        <end position="25"/>
    </location>
</feature>